<dbReference type="FunFam" id="3.40.605.10:FF:000007">
    <property type="entry name" value="NAD/NADP-dependent betaine aldehyde dehydrogenase"/>
    <property type="match status" value="1"/>
</dbReference>
<comment type="similarity">
    <text evidence="2">Belongs to the aldehyde dehydrogenase family.</text>
</comment>
<comment type="caution">
    <text evidence="5">The sequence shown here is derived from an EMBL/GenBank/DDBJ whole genome shotgun (WGS) entry which is preliminary data.</text>
</comment>
<dbReference type="AlphaFoldDB" id="J6F5J2"/>
<dbReference type="InterPro" id="IPR016163">
    <property type="entry name" value="Ald_DH_C"/>
</dbReference>
<dbReference type="GO" id="GO:0009450">
    <property type="term" value="P:gamma-aminobutyric acid catabolic process"/>
    <property type="evidence" value="ECO:0007669"/>
    <property type="project" value="TreeGrafter"/>
</dbReference>
<dbReference type="Pfam" id="PF00171">
    <property type="entry name" value="Aldedh"/>
    <property type="match status" value="1"/>
</dbReference>
<dbReference type="HOGENOM" id="CLU_005391_5_3_1"/>
<dbReference type="InterPro" id="IPR050740">
    <property type="entry name" value="Aldehyde_DH_Superfamily"/>
</dbReference>
<keyword evidence="3" id="KW-0560">Oxidoreductase</keyword>
<comment type="pathway">
    <text evidence="1">Amino-acid degradation; 4-aminobutanoate degradation.</text>
</comment>
<dbReference type="InterPro" id="IPR015590">
    <property type="entry name" value="Aldehyde_DH_dom"/>
</dbReference>
<dbReference type="InterPro" id="IPR016160">
    <property type="entry name" value="Ald_DH_CS_CYS"/>
</dbReference>
<evidence type="ECO:0000313" key="6">
    <source>
        <dbReference type="Proteomes" id="UP000002748"/>
    </source>
</evidence>
<dbReference type="FunFam" id="3.40.309.10:FF:000004">
    <property type="entry name" value="Succinate-semialdehyde dehydrogenase I"/>
    <property type="match status" value="1"/>
</dbReference>
<name>J6F5J2_TRIAS</name>
<evidence type="ECO:0000256" key="1">
    <source>
        <dbReference type="ARBA" id="ARBA00005176"/>
    </source>
</evidence>
<dbReference type="VEuPathDB" id="FungiDB:A1Q1_04520"/>
<dbReference type="KEGG" id="tasa:A1Q1_04520"/>
<dbReference type="InterPro" id="IPR016161">
    <property type="entry name" value="Ald_DH/histidinol_DH"/>
</dbReference>
<dbReference type="EMBL" id="ALBS01000027">
    <property type="protein sequence ID" value="EJT52309.1"/>
    <property type="molecule type" value="Genomic_DNA"/>
</dbReference>
<dbReference type="GO" id="GO:0005737">
    <property type="term" value="C:cytoplasm"/>
    <property type="evidence" value="ECO:0007669"/>
    <property type="project" value="TreeGrafter"/>
</dbReference>
<dbReference type="PROSITE" id="PS00070">
    <property type="entry name" value="ALDEHYDE_DEHYDR_CYS"/>
    <property type="match status" value="1"/>
</dbReference>
<accession>J6F5J2</accession>
<dbReference type="SUPFAM" id="SSF53720">
    <property type="entry name" value="ALDH-like"/>
    <property type="match status" value="1"/>
</dbReference>
<protein>
    <recommendedName>
        <fullName evidence="4">Aldehyde dehydrogenase domain-containing protein</fullName>
    </recommendedName>
</protein>
<evidence type="ECO:0000256" key="3">
    <source>
        <dbReference type="ARBA" id="ARBA00023002"/>
    </source>
</evidence>
<dbReference type="Gene3D" id="3.40.309.10">
    <property type="entry name" value="Aldehyde Dehydrogenase, Chain A, domain 2"/>
    <property type="match status" value="1"/>
</dbReference>
<feature type="domain" description="Aldehyde dehydrogenase" evidence="4">
    <location>
        <begin position="27"/>
        <end position="484"/>
    </location>
</feature>
<dbReference type="CDD" id="cd07103">
    <property type="entry name" value="ALDH_F5_SSADH_GabD"/>
    <property type="match status" value="1"/>
</dbReference>
<dbReference type="InterPro" id="IPR016162">
    <property type="entry name" value="Ald_DH_N"/>
</dbReference>
<dbReference type="GeneID" id="25988033"/>
<dbReference type="PANTHER" id="PTHR43353:SF10">
    <property type="entry name" value="SUCCINATE-SEMIALDEHYDE DEHYDROGENASE (NADP+)"/>
    <property type="match status" value="1"/>
</dbReference>
<organism evidence="5 6">
    <name type="scientific">Trichosporon asahii var. asahii (strain ATCC 90039 / CBS 2479 / JCM 2466 / KCTC 7840 / NBRC 103889/ NCYC 2677 / UAMH 7654)</name>
    <name type="common">Yeast</name>
    <dbReference type="NCBI Taxonomy" id="1186058"/>
    <lineage>
        <taxon>Eukaryota</taxon>
        <taxon>Fungi</taxon>
        <taxon>Dikarya</taxon>
        <taxon>Basidiomycota</taxon>
        <taxon>Agaricomycotina</taxon>
        <taxon>Tremellomycetes</taxon>
        <taxon>Trichosporonales</taxon>
        <taxon>Trichosporonaceae</taxon>
        <taxon>Trichosporon</taxon>
    </lineage>
</organism>
<reference evidence="5 6" key="1">
    <citation type="journal article" date="2012" name="Eukaryot. Cell">
        <title>Draft genome sequence of CBS 2479, the standard type strain of Trichosporon asahii.</title>
        <authorList>
            <person name="Yang R.Y."/>
            <person name="Li H.T."/>
            <person name="Zhu H."/>
            <person name="Zhou G.P."/>
            <person name="Wang M."/>
            <person name="Wang L."/>
        </authorList>
    </citation>
    <scope>NUCLEOTIDE SEQUENCE [LARGE SCALE GENOMIC DNA]</scope>
    <source>
        <strain evidence="6">ATCC 90039 / CBS 2479 / JCM 2466 / KCTC 7840 / NCYC 2677 / UAMH 7654</strain>
    </source>
</reference>
<dbReference type="OrthoDB" id="310895at2759"/>
<evidence type="ECO:0000259" key="4">
    <source>
        <dbReference type="Pfam" id="PF00171"/>
    </source>
</evidence>
<sequence>MVHPNFKIQDAALNATKGWINDEAYESGSTFDVEDPGSGEVWTSVAEMGAVDAEKAITAATNAFPGWSNTGARTRARTILELDRLVRENKEDLAMLITMETGKALAEARAEVDYATTYSWVMAGEAERIQGDTIKANDNPSLRFFTQRVPVGPVALLCPWNFPVVIALRKIATALAAGCTMVIKPSPETPVSTLALAILAKRAGVPAGVINVVTASNATTPEVGKILCTDKRIKKVSFTGSTNVGKLLMGHAAGTLKKLTLELGGNGGWVVFSDADLNAAADALLANKLRHAGQVCVCANRVFVQQPVIDEFTKLVQEKMAKLKWGHGLDEGVTNGAVTVDRGAARAEELVADAQKHGAKVLTGGKRFGTGFHFEPTLIVGAPQDARVYKEEMFAPIVSIYPFESEDEVIALCNDTDMGLTNYVWTRDISRAWRAYERLQSGTVAINTANANTAESPFGGIRESGVGKEGGFGYGVNEFTVVKTAALTVDQ</sequence>
<dbReference type="GO" id="GO:0004777">
    <property type="term" value="F:succinate-semialdehyde dehydrogenase (NAD+) activity"/>
    <property type="evidence" value="ECO:0007669"/>
    <property type="project" value="TreeGrafter"/>
</dbReference>
<dbReference type="PANTHER" id="PTHR43353">
    <property type="entry name" value="SUCCINATE-SEMIALDEHYDE DEHYDROGENASE, MITOCHONDRIAL"/>
    <property type="match status" value="1"/>
</dbReference>
<dbReference type="RefSeq" id="XP_014183428.1">
    <property type="nucleotide sequence ID" value="XM_014327953.1"/>
</dbReference>
<evidence type="ECO:0000313" key="5">
    <source>
        <dbReference type="EMBL" id="EJT52309.1"/>
    </source>
</evidence>
<dbReference type="Gene3D" id="3.40.605.10">
    <property type="entry name" value="Aldehyde Dehydrogenase, Chain A, domain 1"/>
    <property type="match status" value="1"/>
</dbReference>
<dbReference type="Proteomes" id="UP000002748">
    <property type="component" value="Unassembled WGS sequence"/>
</dbReference>
<evidence type="ECO:0000256" key="2">
    <source>
        <dbReference type="ARBA" id="ARBA00009986"/>
    </source>
</evidence>
<proteinExistence type="inferred from homology"/>
<gene>
    <name evidence="5" type="ORF">A1Q1_04520</name>
</gene>